<evidence type="ECO:0000313" key="2">
    <source>
        <dbReference type="Proteomes" id="UP000323910"/>
    </source>
</evidence>
<reference evidence="1 2" key="1">
    <citation type="submission" date="2019-08" db="EMBL/GenBank/DDBJ databases">
        <title>The draft genome of Lelliottia nimipressuralis strain CICC 24156.</title>
        <authorList>
            <person name="Wu W."/>
            <person name="Feng Y."/>
            <person name="Zong Z."/>
        </authorList>
    </citation>
    <scope>NUCLEOTIDE SEQUENCE [LARGE SCALE GENOMIC DNA]</scope>
    <source>
        <strain evidence="1 2">CICC 24156</strain>
    </source>
</reference>
<proteinExistence type="predicted"/>
<evidence type="ECO:0000313" key="1">
    <source>
        <dbReference type="EMBL" id="TYT35719.1"/>
    </source>
</evidence>
<dbReference type="RefSeq" id="WP_129036068.1">
    <property type="nucleotide sequence ID" value="NZ_JBNDJC010000002.1"/>
</dbReference>
<name>A0ABY3P7Z2_9ENTR</name>
<dbReference type="PANTHER" id="PTHR34413">
    <property type="entry name" value="PROPHAGE TAIL FIBER ASSEMBLY PROTEIN HOMOLOG TFAE-RELATED-RELATED"/>
    <property type="match status" value="1"/>
</dbReference>
<keyword evidence="2" id="KW-1185">Reference proteome</keyword>
<dbReference type="InterPro" id="IPR051220">
    <property type="entry name" value="TFA_Chaperone"/>
</dbReference>
<protein>
    <submittedName>
        <fullName evidence="1">Tail fiber assembly protein</fullName>
    </submittedName>
</protein>
<organism evidence="1 2">
    <name type="scientific">Lelliottia nimipressuralis</name>
    <dbReference type="NCBI Taxonomy" id="69220"/>
    <lineage>
        <taxon>Bacteria</taxon>
        <taxon>Pseudomonadati</taxon>
        <taxon>Pseudomonadota</taxon>
        <taxon>Gammaproteobacteria</taxon>
        <taxon>Enterobacterales</taxon>
        <taxon>Enterobacteriaceae</taxon>
        <taxon>Lelliottia</taxon>
    </lineage>
</organism>
<accession>A0ABY3P7Z2</accession>
<dbReference type="EMBL" id="VTFR01000001">
    <property type="protein sequence ID" value="TYT35719.1"/>
    <property type="molecule type" value="Genomic_DNA"/>
</dbReference>
<sequence>MTIFYSATSNGFYPDGLKAAYLLAGCWPADGVEVSEGWYNYLINNQGNGKEITPDDYGQPVLINRPEPTEAELISQAEMLRASLMSEANKHALPLQDAEELEIATDDERAALKRWRLYRVMLNRLDISTAPDIQWPELPA</sequence>
<dbReference type="Pfam" id="PF02413">
    <property type="entry name" value="Caudo_TAP"/>
    <property type="match status" value="1"/>
</dbReference>
<comment type="caution">
    <text evidence="1">The sequence shown here is derived from an EMBL/GenBank/DDBJ whole genome shotgun (WGS) entry which is preliminary data.</text>
</comment>
<dbReference type="PANTHER" id="PTHR34413:SF2">
    <property type="entry name" value="PROPHAGE TAIL FIBER ASSEMBLY PROTEIN HOMOLOG TFAE-RELATED"/>
    <property type="match status" value="1"/>
</dbReference>
<dbReference type="Proteomes" id="UP000323910">
    <property type="component" value="Unassembled WGS sequence"/>
</dbReference>
<gene>
    <name evidence="1" type="ORF">FZO59_01110</name>
</gene>
<dbReference type="InterPro" id="IPR003458">
    <property type="entry name" value="Phage_T4_Gp38_tail_assem"/>
</dbReference>